<accession>A0A8H4F1I3</accession>
<evidence type="ECO:0000313" key="2">
    <source>
        <dbReference type="EMBL" id="KAF1801537.1"/>
    </source>
</evidence>
<evidence type="ECO:0000313" key="1">
    <source>
        <dbReference type="EMBL" id="KAF1801514.1"/>
    </source>
</evidence>
<dbReference type="EMBL" id="JAAECE010000004">
    <property type="protein sequence ID" value="KAF1801514.1"/>
    <property type="molecule type" value="Genomic_DNA"/>
</dbReference>
<evidence type="ECO:0000313" key="3">
    <source>
        <dbReference type="Proteomes" id="UP000469890"/>
    </source>
</evidence>
<evidence type="ECO:0008006" key="4">
    <source>
        <dbReference type="Google" id="ProtNLM"/>
    </source>
</evidence>
<protein>
    <recommendedName>
        <fullName evidence="4">Endonuclease/exonuclease/phosphatase domain-containing protein</fullName>
    </recommendedName>
</protein>
<name>A0A8H4F1I3_MUCCL</name>
<dbReference type="Proteomes" id="UP000469890">
    <property type="component" value="Unassembled WGS sequence"/>
</dbReference>
<dbReference type="AlphaFoldDB" id="A0A8H4F1I3"/>
<proteinExistence type="predicted"/>
<reference evidence="1 3" key="1">
    <citation type="submission" date="2019-09" db="EMBL/GenBank/DDBJ databases">
        <authorList>
            <consortium name="DOE Joint Genome Institute"/>
            <person name="Mondo S.J."/>
            <person name="Navarro-Mendoza M.I."/>
            <person name="Perez-Arques C."/>
            <person name="Panchal S."/>
            <person name="Nicolas F.E."/>
            <person name="Ganguly P."/>
            <person name="Pangilinan J."/>
            <person name="Grigoriev I."/>
            <person name="Heitman J."/>
            <person name="Sanya K."/>
            <person name="Garre V."/>
        </authorList>
    </citation>
    <scope>NUCLEOTIDE SEQUENCE [LARGE SCALE GENOMIC DNA]</scope>
    <source>
        <strain evidence="1 3">MU402</strain>
    </source>
</reference>
<comment type="caution">
    <text evidence="1">The sequence shown here is derived from an EMBL/GenBank/DDBJ whole genome shotgun (WGS) entry which is preliminary data.</text>
</comment>
<dbReference type="EMBL" id="JAAECE010000004">
    <property type="protein sequence ID" value="KAF1801537.1"/>
    <property type="molecule type" value="Genomic_DNA"/>
</dbReference>
<sequence>MTVVYFPASRSDRSARFLSSILTDYASVFSSSPSRSIILGDFHHTYFNASSYRNRQALAPWLEYLDDHFVNGITAPGANPSITSRRGSTQSCICCLLYNMNTATPHTYSQRRLYPSTDASPTSSVGKGLWRIHPLLASNSTLAPQKDTSGSTSTQLLVPLTAVFQCSSSCQDGGVR</sequence>
<gene>
    <name evidence="1" type="ORF">FB192DRAFT_1373167</name>
    <name evidence="2" type="ORF">FB192DRAFT_1373269</name>
</gene>
<organism evidence="1 3">
    <name type="scientific">Mucor circinelloides f. lusitanicus</name>
    <name type="common">Mucor racemosus var. lusitanicus</name>
    <dbReference type="NCBI Taxonomy" id="29924"/>
    <lineage>
        <taxon>Eukaryota</taxon>
        <taxon>Fungi</taxon>
        <taxon>Fungi incertae sedis</taxon>
        <taxon>Mucoromycota</taxon>
        <taxon>Mucoromycotina</taxon>
        <taxon>Mucoromycetes</taxon>
        <taxon>Mucorales</taxon>
        <taxon>Mucorineae</taxon>
        <taxon>Mucoraceae</taxon>
        <taxon>Mucor</taxon>
    </lineage>
</organism>